<feature type="non-terminal residue" evidence="1">
    <location>
        <position position="1"/>
    </location>
</feature>
<gene>
    <name evidence="1" type="ORF">METZ01_LOCUS174551</name>
</gene>
<evidence type="ECO:0000313" key="1">
    <source>
        <dbReference type="EMBL" id="SVB21697.1"/>
    </source>
</evidence>
<dbReference type="EMBL" id="UINC01033045">
    <property type="protein sequence ID" value="SVB21697.1"/>
    <property type="molecule type" value="Genomic_DNA"/>
</dbReference>
<dbReference type="AlphaFoldDB" id="A0A382C8H8"/>
<protein>
    <submittedName>
        <fullName evidence="1">Uncharacterized protein</fullName>
    </submittedName>
</protein>
<accession>A0A382C8H8</accession>
<reference evidence="1" key="1">
    <citation type="submission" date="2018-05" db="EMBL/GenBank/DDBJ databases">
        <authorList>
            <person name="Lanie J.A."/>
            <person name="Ng W.-L."/>
            <person name="Kazmierczak K.M."/>
            <person name="Andrzejewski T.M."/>
            <person name="Davidsen T.M."/>
            <person name="Wayne K.J."/>
            <person name="Tettelin H."/>
            <person name="Glass J.I."/>
            <person name="Rusch D."/>
            <person name="Podicherti R."/>
            <person name="Tsui H.-C.T."/>
            <person name="Winkler M.E."/>
        </authorList>
    </citation>
    <scope>NUCLEOTIDE SEQUENCE</scope>
</reference>
<name>A0A382C8H8_9ZZZZ</name>
<sequence>VVISIIPVSVRIVGCHPPEVVGEMAATPVPCDLADFARNQITF</sequence>
<organism evidence="1">
    <name type="scientific">marine metagenome</name>
    <dbReference type="NCBI Taxonomy" id="408172"/>
    <lineage>
        <taxon>unclassified sequences</taxon>
        <taxon>metagenomes</taxon>
        <taxon>ecological metagenomes</taxon>
    </lineage>
</organism>
<proteinExistence type="predicted"/>